<protein>
    <submittedName>
        <fullName evidence="1">Uncharacterized protein</fullName>
    </submittedName>
</protein>
<dbReference type="STRING" id="1685379.AVO45_10595"/>
<keyword evidence="2" id="KW-1185">Reference proteome</keyword>
<proteinExistence type="predicted"/>
<reference evidence="1 2" key="1">
    <citation type="submission" date="2015-12" db="EMBL/GenBank/DDBJ databases">
        <authorList>
            <person name="Shamseldin A."/>
            <person name="Moawad H."/>
            <person name="Abd El-Rahim W.M."/>
            <person name="Sadowsky M.J."/>
        </authorList>
    </citation>
    <scope>NUCLEOTIDE SEQUENCE [LARGE SCALE GENOMIC DNA]</scope>
    <source>
        <strain evidence="1 2">ZGT118</strain>
    </source>
</reference>
<evidence type="ECO:0000313" key="1">
    <source>
        <dbReference type="EMBL" id="KUJ77050.1"/>
    </source>
</evidence>
<gene>
    <name evidence="1" type="ORF">AVO45_10595</name>
</gene>
<evidence type="ECO:0000313" key="2">
    <source>
        <dbReference type="Proteomes" id="UP000053791"/>
    </source>
</evidence>
<accession>A0A0X3TUV1</accession>
<dbReference type="OrthoDB" id="7866873at2"/>
<comment type="caution">
    <text evidence="1">The sequence shown here is derived from an EMBL/GenBank/DDBJ whole genome shotgun (WGS) entry which is preliminary data.</text>
</comment>
<sequence>MDFNSQLQGSGTAGLPVNSTDMDCETAALLRAAIRPLFTTAASWNILTDTLKAKGYRLAFRDGRLCLTDGTTGNRICGLRFLGLDLKDLVQRMGRPIVVARGDHADGDLLSARPNGATNGA</sequence>
<dbReference type="Proteomes" id="UP000053791">
    <property type="component" value="Unassembled WGS sequence"/>
</dbReference>
<name>A0A0X3TUV1_9RHOB</name>
<organism evidence="1 2">
    <name type="scientific">Ruegeria marisrubri</name>
    <dbReference type="NCBI Taxonomy" id="1685379"/>
    <lineage>
        <taxon>Bacteria</taxon>
        <taxon>Pseudomonadati</taxon>
        <taxon>Pseudomonadota</taxon>
        <taxon>Alphaproteobacteria</taxon>
        <taxon>Rhodobacterales</taxon>
        <taxon>Roseobacteraceae</taxon>
        <taxon>Ruegeria</taxon>
    </lineage>
</organism>
<dbReference type="AlphaFoldDB" id="A0A0X3TUV1"/>
<dbReference type="EMBL" id="LQBQ01000034">
    <property type="protein sequence ID" value="KUJ77050.1"/>
    <property type="molecule type" value="Genomic_DNA"/>
</dbReference>